<dbReference type="GO" id="GO:0005737">
    <property type="term" value="C:cytoplasm"/>
    <property type="evidence" value="ECO:0007669"/>
    <property type="project" value="InterPro"/>
</dbReference>
<proteinExistence type="inferred from homology"/>
<evidence type="ECO:0000313" key="6">
    <source>
        <dbReference type="EMBL" id="CAH1393029.1"/>
    </source>
</evidence>
<dbReference type="EMBL" id="OV725078">
    <property type="protein sequence ID" value="CAH1393029.1"/>
    <property type="molecule type" value="Genomic_DNA"/>
</dbReference>
<dbReference type="InterPro" id="IPR041417">
    <property type="entry name" value="NPEPL1_N"/>
</dbReference>
<dbReference type="Gene3D" id="3.40.630.10">
    <property type="entry name" value="Zn peptidases"/>
    <property type="match status" value="1"/>
</dbReference>
<keyword evidence="7" id="KW-1185">Reference proteome</keyword>
<dbReference type="GO" id="GO:0030145">
    <property type="term" value="F:manganese ion binding"/>
    <property type="evidence" value="ECO:0007669"/>
    <property type="project" value="InterPro"/>
</dbReference>
<dbReference type="PRINTS" id="PR00481">
    <property type="entry name" value="LAMNOPPTDASE"/>
</dbReference>
<dbReference type="Pfam" id="PF00883">
    <property type="entry name" value="Peptidase_M17"/>
    <property type="match status" value="1"/>
</dbReference>
<dbReference type="PROSITE" id="PS00631">
    <property type="entry name" value="CYTOSOL_AP"/>
    <property type="match status" value="1"/>
</dbReference>
<evidence type="ECO:0000259" key="5">
    <source>
        <dbReference type="PROSITE" id="PS00631"/>
    </source>
</evidence>
<organism evidence="6 7">
    <name type="scientific">Nezara viridula</name>
    <name type="common">Southern green stink bug</name>
    <name type="synonym">Cimex viridulus</name>
    <dbReference type="NCBI Taxonomy" id="85310"/>
    <lineage>
        <taxon>Eukaryota</taxon>
        <taxon>Metazoa</taxon>
        <taxon>Ecdysozoa</taxon>
        <taxon>Arthropoda</taxon>
        <taxon>Hexapoda</taxon>
        <taxon>Insecta</taxon>
        <taxon>Pterygota</taxon>
        <taxon>Neoptera</taxon>
        <taxon>Paraneoptera</taxon>
        <taxon>Hemiptera</taxon>
        <taxon>Heteroptera</taxon>
        <taxon>Panheteroptera</taxon>
        <taxon>Pentatomomorpha</taxon>
        <taxon>Pentatomoidea</taxon>
        <taxon>Pentatomidae</taxon>
        <taxon>Pentatominae</taxon>
        <taxon>Nezara</taxon>
    </lineage>
</organism>
<keyword evidence="3" id="KW-0645">Protease</keyword>
<dbReference type="OrthoDB" id="412814at2759"/>
<evidence type="ECO:0000256" key="3">
    <source>
        <dbReference type="ARBA" id="ARBA00022670"/>
    </source>
</evidence>
<dbReference type="PANTHER" id="PTHR11963">
    <property type="entry name" value="LEUCINE AMINOPEPTIDASE-RELATED"/>
    <property type="match status" value="1"/>
</dbReference>
<dbReference type="GO" id="GO:0006508">
    <property type="term" value="P:proteolysis"/>
    <property type="evidence" value="ECO:0007669"/>
    <property type="project" value="UniProtKB-KW"/>
</dbReference>
<evidence type="ECO:0000256" key="1">
    <source>
        <dbReference type="ARBA" id="ARBA00009528"/>
    </source>
</evidence>
<reference evidence="6" key="1">
    <citation type="submission" date="2022-01" db="EMBL/GenBank/DDBJ databases">
        <authorList>
            <person name="King R."/>
        </authorList>
    </citation>
    <scope>NUCLEOTIDE SEQUENCE</scope>
</reference>
<dbReference type="GO" id="GO:0070006">
    <property type="term" value="F:metalloaminopeptidase activity"/>
    <property type="evidence" value="ECO:0007669"/>
    <property type="project" value="InterPro"/>
</dbReference>
<dbReference type="Gene3D" id="3.40.50.10590">
    <property type="entry name" value="Zn-dependent exopeptidases"/>
    <property type="match status" value="1"/>
</dbReference>
<dbReference type="Proteomes" id="UP001152798">
    <property type="component" value="Chromosome 2"/>
</dbReference>
<dbReference type="PANTHER" id="PTHR11963:SF4">
    <property type="entry name" value="AMINOPEPTIDASE NPEPL1-RELATED"/>
    <property type="match status" value="1"/>
</dbReference>
<dbReference type="Pfam" id="PF18295">
    <property type="entry name" value="Pdase_M17_N2"/>
    <property type="match status" value="1"/>
</dbReference>
<evidence type="ECO:0000256" key="4">
    <source>
        <dbReference type="ARBA" id="ARBA00022801"/>
    </source>
</evidence>
<keyword evidence="4" id="KW-0378">Hydrolase</keyword>
<name>A0A9P0GZ30_NEZVI</name>
<evidence type="ECO:0000313" key="7">
    <source>
        <dbReference type="Proteomes" id="UP001152798"/>
    </source>
</evidence>
<dbReference type="InterPro" id="IPR011356">
    <property type="entry name" value="Leucine_aapep/pepB"/>
</dbReference>
<comment type="similarity">
    <text evidence="1">Belongs to the peptidase M17 family.</text>
</comment>
<dbReference type="SUPFAM" id="SSF53187">
    <property type="entry name" value="Zn-dependent exopeptidases"/>
    <property type="match status" value="1"/>
</dbReference>
<protein>
    <recommendedName>
        <fullName evidence="5">Cytosol aminopeptidase domain-containing protein</fullName>
    </recommendedName>
</protein>
<evidence type="ECO:0000256" key="2">
    <source>
        <dbReference type="ARBA" id="ARBA00022438"/>
    </source>
</evidence>
<sequence length="507" mass="54537">MESNNGHCQVDLIFSSDSPPSDPKIQPVLIVGQTVNLNKIEYNKVQHKLEPRVSEEVFMRGLRGLHSRTGDSVISLYLNSVTIASLPARCSRHNAPARPHSLASLVKNVSSGKSETIIIVCPYADALASASAVARSYPLFSMKSPKSQKKVEVRVEFIIVDLDGKQCDYDLLQSVANGVRMTACIVDKPCNMMGVSHFLQEIEAVSKEYNLEMSVFRGEQLKEMGLGGIYGVGKASTDQPALAILTYKPSYFFPETTVAWVGKGIVYDTGGLSLKTKTMMPGMKRDCGGAAAILGAICVAAKLGSSACIHAVFCLAENSVGSNATRPDDIHVLYSGRTVEINNTDAEGRLVLADGVVYAARNLNADVIIDMATLTGAQGIATGKYHGALLTNSATWEKDAVSMSLISGDLLFPLVYSPELHFSEFNSLVADMKNSVADRGNAQPSCAGLFVLSHLGFDTSCDWLHIDMASPVHLGERATGYGVALLTLLVAKYSNNMMLRNLVETLE</sequence>
<accession>A0A9P0GZ30</accession>
<dbReference type="InterPro" id="IPR000819">
    <property type="entry name" value="Peptidase_M17_C"/>
</dbReference>
<feature type="domain" description="Cytosol aminopeptidase" evidence="5">
    <location>
        <begin position="343"/>
        <end position="350"/>
    </location>
</feature>
<keyword evidence="2" id="KW-0031">Aminopeptidase</keyword>
<gene>
    <name evidence="6" type="ORF">NEZAVI_LOCUS3761</name>
</gene>
<dbReference type="CDD" id="cd00433">
    <property type="entry name" value="Peptidase_M17"/>
    <property type="match status" value="1"/>
</dbReference>
<dbReference type="AlphaFoldDB" id="A0A9P0GZ30"/>